<evidence type="ECO:0000256" key="1">
    <source>
        <dbReference type="ARBA" id="ARBA00004123"/>
    </source>
</evidence>
<evidence type="ECO:0000259" key="7">
    <source>
        <dbReference type="PROSITE" id="PS50090"/>
    </source>
</evidence>
<protein>
    <submittedName>
        <fullName evidence="9">Uncharacterized protein</fullName>
    </submittedName>
</protein>
<keyword evidence="10" id="KW-1185">Reference proteome</keyword>
<name>A0A5J5BF11_9ASTE</name>
<dbReference type="InterPro" id="IPR001005">
    <property type="entry name" value="SANT/Myb"/>
</dbReference>
<dbReference type="SMART" id="SM00717">
    <property type="entry name" value="SANT"/>
    <property type="match status" value="2"/>
</dbReference>
<dbReference type="PANTHER" id="PTHR45675">
    <property type="entry name" value="MYB TRANSCRIPTION FACTOR-RELATED-RELATED"/>
    <property type="match status" value="1"/>
</dbReference>
<evidence type="ECO:0000313" key="9">
    <source>
        <dbReference type="EMBL" id="KAA8541236.1"/>
    </source>
</evidence>
<dbReference type="InterPro" id="IPR009057">
    <property type="entry name" value="Homeodomain-like_sf"/>
</dbReference>
<evidence type="ECO:0000256" key="6">
    <source>
        <dbReference type="ARBA" id="ARBA00023242"/>
    </source>
</evidence>
<feature type="domain" description="HTH myb-type" evidence="8">
    <location>
        <begin position="72"/>
        <end position="126"/>
    </location>
</feature>
<dbReference type="OrthoDB" id="2143914at2759"/>
<keyword evidence="6" id="KW-0539">Nucleus</keyword>
<feature type="domain" description="HTH myb-type" evidence="8">
    <location>
        <begin position="21"/>
        <end position="71"/>
    </location>
</feature>
<dbReference type="GO" id="GO:0043565">
    <property type="term" value="F:sequence-specific DNA binding"/>
    <property type="evidence" value="ECO:0007669"/>
    <property type="project" value="InterPro"/>
</dbReference>
<dbReference type="Proteomes" id="UP000325577">
    <property type="component" value="Linkage Group LG13"/>
</dbReference>
<gene>
    <name evidence="9" type="ORF">F0562_025157</name>
</gene>
<dbReference type="SUPFAM" id="SSF46689">
    <property type="entry name" value="Homeodomain-like"/>
    <property type="match status" value="1"/>
</dbReference>
<sequence>MKVAMSTLGKTASSSSYEVFELRRGPWTLEEDTLLIRYISCHGEGRWNLLAKRSGLRRTGKSCRLRWLNYLKPDVKHGNLTPQEQLLILELHSKWGNRWSKIAQHLPGRTDNEIKNYWRTRVQKQARHLKIDSNSTAFQEVIRCFWMPRLIQKIQGSSPSLAMSSQNSNAQPLNHANDHSILLSPEATAQGPFNITETAYSLDHQAMNSSSENCTSPSITSSESITISQIPQFSGYPTSPLHAMANSDFNTLLKGCSNVDNISYDMETFSLASVSAPGDFENLVRESNWIDNDLADSFWHMDELWQFRQLQGRGI</sequence>
<keyword evidence="5" id="KW-0804">Transcription</keyword>
<dbReference type="FunFam" id="1.10.10.60:FF:000107">
    <property type="entry name" value="MYB transcription factor"/>
    <property type="match status" value="1"/>
</dbReference>
<proteinExistence type="predicted"/>
<dbReference type="PROSITE" id="PS51294">
    <property type="entry name" value="HTH_MYB"/>
    <property type="match status" value="2"/>
</dbReference>
<evidence type="ECO:0000259" key="8">
    <source>
        <dbReference type="PROSITE" id="PS51294"/>
    </source>
</evidence>
<evidence type="ECO:0000256" key="3">
    <source>
        <dbReference type="ARBA" id="ARBA00023015"/>
    </source>
</evidence>
<reference evidence="9 10" key="1">
    <citation type="submission" date="2019-09" db="EMBL/GenBank/DDBJ databases">
        <title>A chromosome-level genome assembly of the Chinese tupelo Nyssa sinensis.</title>
        <authorList>
            <person name="Yang X."/>
            <person name="Kang M."/>
            <person name="Yang Y."/>
            <person name="Xiong H."/>
            <person name="Wang M."/>
            <person name="Zhang Z."/>
            <person name="Wang Z."/>
            <person name="Wu H."/>
            <person name="Ma T."/>
            <person name="Liu J."/>
            <person name="Xi Z."/>
        </authorList>
    </citation>
    <scope>NUCLEOTIDE SEQUENCE [LARGE SCALE GENOMIC DNA]</scope>
    <source>
        <strain evidence="9">J267</strain>
        <tissue evidence="9">Leaf</tissue>
    </source>
</reference>
<dbReference type="Pfam" id="PF00249">
    <property type="entry name" value="Myb_DNA-binding"/>
    <property type="match status" value="2"/>
</dbReference>
<dbReference type="PANTHER" id="PTHR45675:SF117">
    <property type="entry name" value="MYB-RELATED PROTEIN MYBAS2-LIKE"/>
    <property type="match status" value="1"/>
</dbReference>
<dbReference type="GO" id="GO:0003700">
    <property type="term" value="F:DNA-binding transcription factor activity"/>
    <property type="evidence" value="ECO:0007669"/>
    <property type="project" value="InterPro"/>
</dbReference>
<dbReference type="EMBL" id="CM018036">
    <property type="protein sequence ID" value="KAA8541236.1"/>
    <property type="molecule type" value="Genomic_DNA"/>
</dbReference>
<evidence type="ECO:0000256" key="2">
    <source>
        <dbReference type="ARBA" id="ARBA00022737"/>
    </source>
</evidence>
<comment type="subcellular location">
    <subcellularLocation>
        <location evidence="1">Nucleus</location>
    </subcellularLocation>
</comment>
<evidence type="ECO:0000256" key="4">
    <source>
        <dbReference type="ARBA" id="ARBA00023125"/>
    </source>
</evidence>
<keyword evidence="4" id="KW-0238">DNA-binding</keyword>
<dbReference type="FunFam" id="1.10.10.60:FF:000011">
    <property type="entry name" value="Myb transcription factor"/>
    <property type="match status" value="1"/>
</dbReference>
<dbReference type="CDD" id="cd00167">
    <property type="entry name" value="SANT"/>
    <property type="match status" value="2"/>
</dbReference>
<organism evidence="9 10">
    <name type="scientific">Nyssa sinensis</name>
    <dbReference type="NCBI Taxonomy" id="561372"/>
    <lineage>
        <taxon>Eukaryota</taxon>
        <taxon>Viridiplantae</taxon>
        <taxon>Streptophyta</taxon>
        <taxon>Embryophyta</taxon>
        <taxon>Tracheophyta</taxon>
        <taxon>Spermatophyta</taxon>
        <taxon>Magnoliopsida</taxon>
        <taxon>eudicotyledons</taxon>
        <taxon>Gunneridae</taxon>
        <taxon>Pentapetalae</taxon>
        <taxon>asterids</taxon>
        <taxon>Cornales</taxon>
        <taxon>Nyssaceae</taxon>
        <taxon>Nyssa</taxon>
    </lineage>
</organism>
<dbReference type="PROSITE" id="PS50090">
    <property type="entry name" value="MYB_LIKE"/>
    <property type="match status" value="2"/>
</dbReference>
<evidence type="ECO:0000256" key="5">
    <source>
        <dbReference type="ARBA" id="ARBA00023163"/>
    </source>
</evidence>
<evidence type="ECO:0000313" key="10">
    <source>
        <dbReference type="Proteomes" id="UP000325577"/>
    </source>
</evidence>
<feature type="domain" description="Myb-like" evidence="7">
    <location>
        <begin position="72"/>
        <end position="122"/>
    </location>
</feature>
<accession>A0A5J5BF11</accession>
<dbReference type="InterPro" id="IPR017930">
    <property type="entry name" value="Myb_dom"/>
</dbReference>
<dbReference type="InterPro" id="IPR044676">
    <property type="entry name" value="EOBI/EOBII-like_plant"/>
</dbReference>
<keyword evidence="2" id="KW-0677">Repeat</keyword>
<dbReference type="GO" id="GO:0005634">
    <property type="term" value="C:nucleus"/>
    <property type="evidence" value="ECO:0007669"/>
    <property type="project" value="UniProtKB-SubCell"/>
</dbReference>
<feature type="domain" description="Myb-like" evidence="7">
    <location>
        <begin position="21"/>
        <end position="71"/>
    </location>
</feature>
<dbReference type="Gene3D" id="1.10.10.60">
    <property type="entry name" value="Homeodomain-like"/>
    <property type="match status" value="2"/>
</dbReference>
<keyword evidence="3" id="KW-0805">Transcription regulation</keyword>
<dbReference type="AlphaFoldDB" id="A0A5J5BF11"/>